<dbReference type="SUPFAM" id="SSF52317">
    <property type="entry name" value="Class I glutamine amidotransferase-like"/>
    <property type="match status" value="1"/>
</dbReference>
<dbReference type="PROSITE" id="PS51273">
    <property type="entry name" value="GATASE_TYPE_1"/>
    <property type="match status" value="1"/>
</dbReference>
<keyword evidence="1" id="KW-0378">Hydrolase</keyword>
<dbReference type="PANTHER" id="PTHR43235:SF1">
    <property type="entry name" value="GLUTAMINE AMIDOTRANSFERASE PB2B2.05-RELATED"/>
    <property type="match status" value="1"/>
</dbReference>
<dbReference type="Gene3D" id="3.40.50.880">
    <property type="match status" value="1"/>
</dbReference>
<dbReference type="Proteomes" id="UP000465035">
    <property type="component" value="Chromosome"/>
</dbReference>
<dbReference type="RefSeq" id="WP_003551311.1">
    <property type="nucleotide sequence ID" value="NZ_CABKOL010000106.1"/>
</dbReference>
<sequence length="241" mass="27006">MTVTIGIASNHLIHPTKRWGTNYVDYVQRDFVDGVRWANAVPLIIPLTEPKDAKVYVEKVDGLLLTGGQDVTSLLYGEAPLIQSGETDRYRDEFEIALVKEAVRVHKPVLGICRGQQVINVAFGGSLYQDIQSQLGNSTKHEQYPTSWEIPTHYINTIAHSWLNDLLGDRFAVNSFHHQAIHKLATGLTVIATSDDGIIEGIQSNDGQVIGVQFHPEMMIRSYPTFRKIFAYFAKLVETVE</sequence>
<dbReference type="PANTHER" id="PTHR43235">
    <property type="entry name" value="GLUTAMINE AMIDOTRANSFERASE PB2B2.05-RELATED"/>
    <property type="match status" value="1"/>
</dbReference>
<dbReference type="InterPro" id="IPR029062">
    <property type="entry name" value="Class_I_gatase-like"/>
</dbReference>
<dbReference type="SMR" id="A0A6P1E598"/>
<dbReference type="GeneID" id="69056883"/>
<dbReference type="Pfam" id="PF07722">
    <property type="entry name" value="Peptidase_C26"/>
    <property type="match status" value="1"/>
</dbReference>
<dbReference type="InterPro" id="IPR044668">
    <property type="entry name" value="PuuD-like"/>
</dbReference>
<dbReference type="CDD" id="cd01745">
    <property type="entry name" value="GATase1_2"/>
    <property type="match status" value="1"/>
</dbReference>
<accession>A0A6P1E598</accession>
<protein>
    <submittedName>
        <fullName evidence="1">Gamma-glutamyl-gamma-aminobutyrate hydrolase family protein</fullName>
    </submittedName>
</protein>
<name>A0A6P1E598_LENHI</name>
<organism evidence="1 2">
    <name type="scientific">Lentilactobacillus hilgardii</name>
    <name type="common">Lactobacillus hilgardii</name>
    <dbReference type="NCBI Taxonomy" id="1588"/>
    <lineage>
        <taxon>Bacteria</taxon>
        <taxon>Bacillati</taxon>
        <taxon>Bacillota</taxon>
        <taxon>Bacilli</taxon>
        <taxon>Lactobacillales</taxon>
        <taxon>Lactobacillaceae</taxon>
        <taxon>Lentilactobacillus</taxon>
    </lineage>
</organism>
<dbReference type="InterPro" id="IPR011697">
    <property type="entry name" value="Peptidase_C26"/>
</dbReference>
<proteinExistence type="predicted"/>
<evidence type="ECO:0000313" key="1">
    <source>
        <dbReference type="EMBL" id="QHB50855.1"/>
    </source>
</evidence>
<evidence type="ECO:0000313" key="2">
    <source>
        <dbReference type="Proteomes" id="UP000465035"/>
    </source>
</evidence>
<dbReference type="GO" id="GO:0016811">
    <property type="term" value="F:hydrolase activity, acting on carbon-nitrogen (but not peptide) bonds, in linear amides"/>
    <property type="evidence" value="ECO:0007669"/>
    <property type="project" value="InterPro"/>
</dbReference>
<gene>
    <name evidence="1" type="ORF">GQR93_00770</name>
</gene>
<dbReference type="AlphaFoldDB" id="A0A6P1E598"/>
<reference evidence="1 2" key="1">
    <citation type="submission" date="2019-12" db="EMBL/GenBank/DDBJ databases">
        <title>Lactobacillus hilgardii FLUB.</title>
        <authorList>
            <person name="Gustaw K."/>
        </authorList>
    </citation>
    <scope>NUCLEOTIDE SEQUENCE [LARGE SCALE GENOMIC DNA]</scope>
    <source>
        <strain evidence="1 2">FLUB</strain>
    </source>
</reference>
<dbReference type="GO" id="GO:0005829">
    <property type="term" value="C:cytosol"/>
    <property type="evidence" value="ECO:0007669"/>
    <property type="project" value="TreeGrafter"/>
</dbReference>
<dbReference type="EMBL" id="CP047121">
    <property type="protein sequence ID" value="QHB50855.1"/>
    <property type="molecule type" value="Genomic_DNA"/>
</dbReference>